<gene>
    <name evidence="1" type="ORF">KIN20_017035</name>
</gene>
<keyword evidence="2" id="KW-1185">Reference proteome</keyword>
<dbReference type="AlphaFoldDB" id="A0AAD5QR64"/>
<evidence type="ECO:0000313" key="1">
    <source>
        <dbReference type="EMBL" id="KAJ1358570.1"/>
    </source>
</evidence>
<organism evidence="1 2">
    <name type="scientific">Parelaphostrongylus tenuis</name>
    <name type="common">Meningeal worm</name>
    <dbReference type="NCBI Taxonomy" id="148309"/>
    <lineage>
        <taxon>Eukaryota</taxon>
        <taxon>Metazoa</taxon>
        <taxon>Ecdysozoa</taxon>
        <taxon>Nematoda</taxon>
        <taxon>Chromadorea</taxon>
        <taxon>Rhabditida</taxon>
        <taxon>Rhabditina</taxon>
        <taxon>Rhabditomorpha</taxon>
        <taxon>Strongyloidea</taxon>
        <taxon>Metastrongylidae</taxon>
        <taxon>Parelaphostrongylus</taxon>
    </lineage>
</organism>
<protein>
    <submittedName>
        <fullName evidence="1">Uncharacterized protein</fullName>
    </submittedName>
</protein>
<proteinExistence type="predicted"/>
<dbReference type="EMBL" id="JAHQIW010003404">
    <property type="protein sequence ID" value="KAJ1358570.1"/>
    <property type="molecule type" value="Genomic_DNA"/>
</dbReference>
<reference evidence="1" key="1">
    <citation type="submission" date="2021-06" db="EMBL/GenBank/DDBJ databases">
        <title>Parelaphostrongylus tenuis whole genome reference sequence.</title>
        <authorList>
            <person name="Garwood T.J."/>
            <person name="Larsen P.A."/>
            <person name="Fountain-Jones N.M."/>
            <person name="Garbe J.R."/>
            <person name="Macchietto M.G."/>
            <person name="Kania S.A."/>
            <person name="Gerhold R.W."/>
            <person name="Richards J.E."/>
            <person name="Wolf T.M."/>
        </authorList>
    </citation>
    <scope>NUCLEOTIDE SEQUENCE</scope>
    <source>
        <strain evidence="1">MNPRO001-30</strain>
        <tissue evidence="1">Meninges</tissue>
    </source>
</reference>
<sequence>MASVSVWVVESSLSGKLRSGGVNRHGLTKKLRYGVPSRTRGGKLVSGNSYFTPRMDTRIAEPAVGLKWHLIGVNDL</sequence>
<comment type="caution">
    <text evidence="1">The sequence shown here is derived from an EMBL/GenBank/DDBJ whole genome shotgun (WGS) entry which is preliminary data.</text>
</comment>
<accession>A0AAD5QR64</accession>
<dbReference type="Proteomes" id="UP001196413">
    <property type="component" value="Unassembled WGS sequence"/>
</dbReference>
<name>A0AAD5QR64_PARTN</name>
<evidence type="ECO:0000313" key="2">
    <source>
        <dbReference type="Proteomes" id="UP001196413"/>
    </source>
</evidence>